<feature type="compositionally biased region" description="Polar residues" evidence="1">
    <location>
        <begin position="67"/>
        <end position="76"/>
    </location>
</feature>
<feature type="region of interest" description="Disordered" evidence="1">
    <location>
        <begin position="35"/>
        <end position="79"/>
    </location>
</feature>
<feature type="region of interest" description="Disordered" evidence="1">
    <location>
        <begin position="391"/>
        <end position="436"/>
    </location>
</feature>
<protein>
    <submittedName>
        <fullName evidence="4">Protein phosphatase 2C domain-containing protein</fullName>
    </submittedName>
</protein>
<feature type="compositionally biased region" description="Pro residues" evidence="1">
    <location>
        <begin position="110"/>
        <end position="121"/>
    </location>
</feature>
<keyword evidence="2" id="KW-0732">Signal</keyword>
<feature type="chain" id="PRO_5038599738" evidence="2">
    <location>
        <begin position="22"/>
        <end position="530"/>
    </location>
</feature>
<name>A0A921LUU3_9BIFI</name>
<evidence type="ECO:0000256" key="2">
    <source>
        <dbReference type="SAM" id="SignalP"/>
    </source>
</evidence>
<feature type="compositionally biased region" description="Polar residues" evidence="1">
    <location>
        <begin position="50"/>
        <end position="60"/>
    </location>
</feature>
<feature type="region of interest" description="Disordered" evidence="1">
    <location>
        <begin position="93"/>
        <end position="169"/>
    </location>
</feature>
<dbReference type="AlphaFoldDB" id="A0A921LUU3"/>
<reference evidence="4" key="2">
    <citation type="submission" date="2021-09" db="EMBL/GenBank/DDBJ databases">
        <authorList>
            <person name="Gilroy R."/>
        </authorList>
    </citation>
    <scope>NUCLEOTIDE SEQUENCE</scope>
    <source>
        <strain evidence="4">ChiBcolR7-4860</strain>
    </source>
</reference>
<feature type="signal peptide" evidence="2">
    <location>
        <begin position="1"/>
        <end position="21"/>
    </location>
</feature>
<evidence type="ECO:0000256" key="1">
    <source>
        <dbReference type="SAM" id="MobiDB-lite"/>
    </source>
</evidence>
<dbReference type="EMBL" id="DYUX01000024">
    <property type="protein sequence ID" value="HJG42184.1"/>
    <property type="molecule type" value="Genomic_DNA"/>
</dbReference>
<dbReference type="InterPro" id="IPR036457">
    <property type="entry name" value="PPM-type-like_dom_sf"/>
</dbReference>
<dbReference type="InterPro" id="IPR001932">
    <property type="entry name" value="PPM-type_phosphatase-like_dom"/>
</dbReference>
<proteinExistence type="predicted"/>
<dbReference type="RefSeq" id="WP_278711559.1">
    <property type="nucleotide sequence ID" value="NZ_DYUX01000024.1"/>
</dbReference>
<evidence type="ECO:0000313" key="4">
    <source>
        <dbReference type="EMBL" id="HJG42184.1"/>
    </source>
</evidence>
<dbReference type="Proteomes" id="UP000786560">
    <property type="component" value="Unassembled WGS sequence"/>
</dbReference>
<accession>A0A921LUU3</accession>
<dbReference type="Pfam" id="PF13672">
    <property type="entry name" value="PP2C_2"/>
    <property type="match status" value="1"/>
</dbReference>
<reference evidence="4" key="1">
    <citation type="journal article" date="2021" name="PeerJ">
        <title>Extensive microbial diversity within the chicken gut microbiome revealed by metagenomics and culture.</title>
        <authorList>
            <person name="Gilroy R."/>
            <person name="Ravi A."/>
            <person name="Getino M."/>
            <person name="Pursley I."/>
            <person name="Horton D.L."/>
            <person name="Alikhan N.F."/>
            <person name="Baker D."/>
            <person name="Gharbi K."/>
            <person name="Hall N."/>
            <person name="Watson M."/>
            <person name="Adriaenssens E.M."/>
            <person name="Foster-Nyarko E."/>
            <person name="Jarju S."/>
            <person name="Secka A."/>
            <person name="Antonio M."/>
            <person name="Oren A."/>
            <person name="Chaudhuri R.R."/>
            <person name="La Ragione R."/>
            <person name="Hildebrand F."/>
            <person name="Pallen M.J."/>
        </authorList>
    </citation>
    <scope>NUCLEOTIDE SEQUENCE</scope>
    <source>
        <strain evidence="4">ChiBcolR7-4860</strain>
    </source>
</reference>
<evidence type="ECO:0000259" key="3">
    <source>
        <dbReference type="Pfam" id="PF13672"/>
    </source>
</evidence>
<dbReference type="Gene3D" id="3.60.40.10">
    <property type="entry name" value="PPM-type phosphatase domain"/>
    <property type="match status" value="1"/>
</dbReference>
<organism evidence="4 5">
    <name type="scientific">Bifidobacterium pullorum subsp. gallinarum</name>
    <dbReference type="NCBI Taxonomy" id="78344"/>
    <lineage>
        <taxon>Bacteria</taxon>
        <taxon>Bacillati</taxon>
        <taxon>Actinomycetota</taxon>
        <taxon>Actinomycetes</taxon>
        <taxon>Bifidobacteriales</taxon>
        <taxon>Bifidobacteriaceae</taxon>
        <taxon>Bifidobacterium</taxon>
    </lineage>
</organism>
<feature type="domain" description="PPM-type phosphatase" evidence="3">
    <location>
        <begin position="233"/>
        <end position="489"/>
    </location>
</feature>
<feature type="compositionally biased region" description="Low complexity" evidence="1">
    <location>
        <begin position="393"/>
        <end position="431"/>
    </location>
</feature>
<dbReference type="SUPFAM" id="SSF81606">
    <property type="entry name" value="PP2C-like"/>
    <property type="match status" value="1"/>
</dbReference>
<gene>
    <name evidence="4" type="ORF">K8U73_07380</name>
</gene>
<comment type="caution">
    <text evidence="4">The sequence shown here is derived from an EMBL/GenBank/DDBJ whole genome shotgun (WGS) entry which is preliminary data.</text>
</comment>
<sequence length="530" mass="54293">MWTEMCLGLSIVAAAFVVAVAAPFVANAIVNAEQERPRRVPVAAAPSPDGGTSASGTTAPVTMPDAASNTVPSATSATMPDATPVAVAVPKTAADMPPAFPPRADGTVRPPNPSATQPPEPLATSDAARQPSPADADDTANAGRQQSATARPESVSALPPRPPHNWIIPPLATDIRTVESGVATGLDELGEPSEYAELEHRPVNAAQASSAPTAVALDMIECHGATAASVSIRGVGHRDFRHPRQDAAAIRAVGERIVAVVCDGVSASPRSHIGAASACKAVLSCVQRQLEEGIDVDRIDWPQVTDAVRATLREQASRLLKPQHGTSGDADRQTADADAVAAQLLGTTCDVLVVDVGGDAPRFTRATLSGDGFGYLVDAVRGIEFLGSTKVQPDAADPASTTAAGGTGGANAVSADTTGAAAPANTTTVAGGRTGTEQDVRLASSAVRPLPADPGDRFPMVVSGRLLRGRQAVAIVSDGLGDDLRDGSTAAAGYLFRRLVRPIPQHELLRIASYLKLGSTDDRSAVIVWL</sequence>
<evidence type="ECO:0000313" key="5">
    <source>
        <dbReference type="Proteomes" id="UP000786560"/>
    </source>
</evidence>